<comment type="caution">
    <text evidence="2">The sequence shown here is derived from an EMBL/GenBank/DDBJ whole genome shotgun (WGS) entry which is preliminary data.</text>
</comment>
<gene>
    <name evidence="2" type="ORF">FNT36_06070</name>
</gene>
<reference evidence="2 3" key="1">
    <citation type="submission" date="2019-07" db="EMBL/GenBank/DDBJ databases">
        <title>Hymenobacter sp. straun FUR1 Genome sequencing and assembly.</title>
        <authorList>
            <person name="Chhetri G."/>
        </authorList>
    </citation>
    <scope>NUCLEOTIDE SEQUENCE [LARGE SCALE GENOMIC DNA]</scope>
    <source>
        <strain evidence="2 3">Fur1</strain>
    </source>
</reference>
<dbReference type="Proteomes" id="UP000317624">
    <property type="component" value="Unassembled WGS sequence"/>
</dbReference>
<organism evidence="2 3">
    <name type="scientific">Hymenobacter setariae</name>
    <dbReference type="NCBI Taxonomy" id="2594794"/>
    <lineage>
        <taxon>Bacteria</taxon>
        <taxon>Pseudomonadati</taxon>
        <taxon>Bacteroidota</taxon>
        <taxon>Cytophagia</taxon>
        <taxon>Cytophagales</taxon>
        <taxon>Hymenobacteraceae</taxon>
        <taxon>Hymenobacter</taxon>
    </lineage>
</organism>
<accession>A0A558C4E7</accession>
<dbReference type="EMBL" id="VMRJ01000001">
    <property type="protein sequence ID" value="TVT43648.1"/>
    <property type="molecule type" value="Genomic_DNA"/>
</dbReference>
<sequence length="312" mass="33286">MSKPVGRPAGKPQLLVPLVRGYMSLYSGKDLVASQVRYYLQPADSAYVVEVPPTTALLTYARLLSSCSSLNIGSNGFTARYRYTQSGLIALTTDYNQCLQKPSELVKTPSGVHAQFGIKGGVGFPNFSPILTDFYAQTVFGPGAQNTSSYQAGAVALFTTRSNWGLQLEANYLHLAGTYPLPTLPASNQGTYVGLYGVKLRYSQLQVPLLVHYTFSHEAVAPYLNIGPSLAVNVSNSSTKQLVDSNGRPTGEQAYDTGGSSAILGGAAGAGCLLRIKGGPVLLLEGRYDLPLDWFGNNTLAKSLRLEAGILF</sequence>
<proteinExistence type="predicted"/>
<evidence type="ECO:0000259" key="1">
    <source>
        <dbReference type="Pfam" id="PF13568"/>
    </source>
</evidence>
<evidence type="ECO:0000313" key="2">
    <source>
        <dbReference type="EMBL" id="TVT43648.1"/>
    </source>
</evidence>
<evidence type="ECO:0000313" key="3">
    <source>
        <dbReference type="Proteomes" id="UP000317624"/>
    </source>
</evidence>
<dbReference type="InterPro" id="IPR025665">
    <property type="entry name" value="Beta-barrel_OMP_2"/>
</dbReference>
<dbReference type="OrthoDB" id="878604at2"/>
<protein>
    <submittedName>
        <fullName evidence="2">PorT family protein</fullName>
    </submittedName>
</protein>
<feature type="domain" description="Outer membrane protein beta-barrel" evidence="1">
    <location>
        <begin position="114"/>
        <end position="292"/>
    </location>
</feature>
<keyword evidence="3" id="KW-1185">Reference proteome</keyword>
<name>A0A558C4E7_9BACT</name>
<dbReference type="AlphaFoldDB" id="A0A558C4E7"/>
<dbReference type="Pfam" id="PF13568">
    <property type="entry name" value="OMP_b-brl_2"/>
    <property type="match status" value="1"/>
</dbReference>
<dbReference type="RefSeq" id="WP_144845353.1">
    <property type="nucleotide sequence ID" value="NZ_VMRJ01000001.1"/>
</dbReference>